<dbReference type="PROSITE" id="PS50011">
    <property type="entry name" value="PROTEIN_KINASE_DOM"/>
    <property type="match status" value="1"/>
</dbReference>
<dbReference type="EMBL" id="CAMKVN010000035">
    <property type="protein sequence ID" value="CAI2162388.1"/>
    <property type="molecule type" value="Genomic_DNA"/>
</dbReference>
<dbReference type="GO" id="GO:0005524">
    <property type="term" value="F:ATP binding"/>
    <property type="evidence" value="ECO:0007669"/>
    <property type="project" value="InterPro"/>
</dbReference>
<accession>A0A9W4WTG9</accession>
<evidence type="ECO:0000259" key="1">
    <source>
        <dbReference type="PROSITE" id="PS50011"/>
    </source>
</evidence>
<dbReference type="Gene3D" id="1.10.510.10">
    <property type="entry name" value="Transferase(Phosphotransferase) domain 1"/>
    <property type="match status" value="1"/>
</dbReference>
<evidence type="ECO:0000313" key="3">
    <source>
        <dbReference type="Proteomes" id="UP001153678"/>
    </source>
</evidence>
<evidence type="ECO:0000313" key="2">
    <source>
        <dbReference type="EMBL" id="CAI2162388.1"/>
    </source>
</evidence>
<dbReference type="OrthoDB" id="4062651at2759"/>
<reference evidence="2" key="1">
    <citation type="submission" date="2022-08" db="EMBL/GenBank/DDBJ databases">
        <authorList>
            <person name="Kallberg Y."/>
            <person name="Tangrot J."/>
            <person name="Rosling A."/>
        </authorList>
    </citation>
    <scope>NUCLEOTIDE SEQUENCE</scope>
    <source>
        <strain evidence="2">Wild A</strain>
    </source>
</reference>
<comment type="caution">
    <text evidence="2">The sequence shown here is derived from an EMBL/GenBank/DDBJ whole genome shotgun (WGS) entry which is preliminary data.</text>
</comment>
<dbReference type="InterPro" id="IPR000719">
    <property type="entry name" value="Prot_kinase_dom"/>
</dbReference>
<dbReference type="AlphaFoldDB" id="A0A9W4WTG9"/>
<proteinExistence type="predicted"/>
<feature type="domain" description="Protein kinase" evidence="1">
    <location>
        <begin position="1"/>
        <end position="189"/>
    </location>
</feature>
<sequence length="218" mass="24726">MAREILKPARLVSIEEKILKLETIHNQDLIHRDIHSGNILFFKNNESSYQWQIGDLGLSQPANNTSLNNEIYGVIPYIAPEIFNGAPFTKASDEQFKQADVNRLKLINSRELGPELSVMHPNAVFTSRSLPLISSLSSINSLNIQQDDEFEILMQEVNNKEYEFDIDTQRLLMNVSTSQNSSITQHPSKSIGALISTENSSRKRKIKELETKLQVDSK</sequence>
<dbReference type="InterPro" id="IPR011009">
    <property type="entry name" value="Kinase-like_dom_sf"/>
</dbReference>
<dbReference type="GO" id="GO:0004672">
    <property type="term" value="F:protein kinase activity"/>
    <property type="evidence" value="ECO:0007669"/>
    <property type="project" value="InterPro"/>
</dbReference>
<dbReference type="Pfam" id="PF00069">
    <property type="entry name" value="Pkinase"/>
    <property type="match status" value="1"/>
</dbReference>
<organism evidence="2 3">
    <name type="scientific">Funneliformis geosporum</name>
    <dbReference type="NCBI Taxonomy" id="1117311"/>
    <lineage>
        <taxon>Eukaryota</taxon>
        <taxon>Fungi</taxon>
        <taxon>Fungi incertae sedis</taxon>
        <taxon>Mucoromycota</taxon>
        <taxon>Glomeromycotina</taxon>
        <taxon>Glomeromycetes</taxon>
        <taxon>Glomerales</taxon>
        <taxon>Glomeraceae</taxon>
        <taxon>Funneliformis</taxon>
    </lineage>
</organism>
<protein>
    <submittedName>
        <fullName evidence="2">12161_t:CDS:1</fullName>
    </submittedName>
</protein>
<gene>
    <name evidence="2" type="ORF">FWILDA_LOCUS532</name>
</gene>
<name>A0A9W4WTG9_9GLOM</name>
<keyword evidence="3" id="KW-1185">Reference proteome</keyword>
<dbReference type="SUPFAM" id="SSF56112">
    <property type="entry name" value="Protein kinase-like (PK-like)"/>
    <property type="match status" value="1"/>
</dbReference>
<dbReference type="Proteomes" id="UP001153678">
    <property type="component" value="Unassembled WGS sequence"/>
</dbReference>